<dbReference type="AlphaFoldDB" id="A0AAN6T7X2"/>
<dbReference type="RefSeq" id="XP_064665658.1">
    <property type="nucleotide sequence ID" value="XM_064816212.1"/>
</dbReference>
<feature type="chain" id="PRO_5042985363" evidence="1">
    <location>
        <begin position="20"/>
        <end position="101"/>
    </location>
</feature>
<gene>
    <name evidence="2" type="ORF">N656DRAFT_784629</name>
</gene>
<organism evidence="2 3">
    <name type="scientific">Canariomyces notabilis</name>
    <dbReference type="NCBI Taxonomy" id="2074819"/>
    <lineage>
        <taxon>Eukaryota</taxon>
        <taxon>Fungi</taxon>
        <taxon>Dikarya</taxon>
        <taxon>Ascomycota</taxon>
        <taxon>Pezizomycotina</taxon>
        <taxon>Sordariomycetes</taxon>
        <taxon>Sordariomycetidae</taxon>
        <taxon>Sordariales</taxon>
        <taxon>Chaetomiaceae</taxon>
        <taxon>Canariomyces</taxon>
    </lineage>
</organism>
<accession>A0AAN6T7X2</accession>
<keyword evidence="3" id="KW-1185">Reference proteome</keyword>
<proteinExistence type="predicted"/>
<dbReference type="Proteomes" id="UP001302812">
    <property type="component" value="Unassembled WGS sequence"/>
</dbReference>
<feature type="signal peptide" evidence="1">
    <location>
        <begin position="1"/>
        <end position="19"/>
    </location>
</feature>
<protein>
    <submittedName>
        <fullName evidence="2">Uncharacterized protein</fullName>
    </submittedName>
</protein>
<keyword evidence="1" id="KW-0732">Signal</keyword>
<sequence>MLRLSLLVISFIPFLSASAAPAPSALVSRDGPCDAFSETCRPVIQANACFAAFIRFGDKSTVLRCVDDQDEARAEELLCACYGCAETTVQDWATGTLGCKA</sequence>
<name>A0AAN6T7X2_9PEZI</name>
<evidence type="ECO:0000313" key="3">
    <source>
        <dbReference type="Proteomes" id="UP001302812"/>
    </source>
</evidence>
<comment type="caution">
    <text evidence="2">The sequence shown here is derived from an EMBL/GenBank/DDBJ whole genome shotgun (WGS) entry which is preliminary data.</text>
</comment>
<dbReference type="GeneID" id="89940337"/>
<evidence type="ECO:0000313" key="2">
    <source>
        <dbReference type="EMBL" id="KAK4108088.1"/>
    </source>
</evidence>
<reference evidence="2" key="2">
    <citation type="submission" date="2023-05" db="EMBL/GenBank/DDBJ databases">
        <authorList>
            <consortium name="Lawrence Berkeley National Laboratory"/>
            <person name="Steindorff A."/>
            <person name="Hensen N."/>
            <person name="Bonometti L."/>
            <person name="Westerberg I."/>
            <person name="Brannstrom I.O."/>
            <person name="Guillou S."/>
            <person name="Cros-Aarteil S."/>
            <person name="Calhoun S."/>
            <person name="Haridas S."/>
            <person name="Kuo A."/>
            <person name="Mondo S."/>
            <person name="Pangilinan J."/>
            <person name="Riley R."/>
            <person name="Labutti K."/>
            <person name="Andreopoulos B."/>
            <person name="Lipzen A."/>
            <person name="Chen C."/>
            <person name="Yanf M."/>
            <person name="Daum C."/>
            <person name="Ng V."/>
            <person name="Clum A."/>
            <person name="Ohm R."/>
            <person name="Martin F."/>
            <person name="Silar P."/>
            <person name="Natvig D."/>
            <person name="Lalanne C."/>
            <person name="Gautier V."/>
            <person name="Ament-Velasquez S.L."/>
            <person name="Kruys A."/>
            <person name="Hutchinson M.I."/>
            <person name="Powell A.J."/>
            <person name="Barry K."/>
            <person name="Miller A.N."/>
            <person name="Grigoriev I.V."/>
            <person name="Debuchy R."/>
            <person name="Gladieux P."/>
            <person name="Thoren M.H."/>
            <person name="Johannesson H."/>
        </authorList>
    </citation>
    <scope>NUCLEOTIDE SEQUENCE</scope>
    <source>
        <strain evidence="2">CBS 508.74</strain>
    </source>
</reference>
<evidence type="ECO:0000256" key="1">
    <source>
        <dbReference type="SAM" id="SignalP"/>
    </source>
</evidence>
<dbReference type="EMBL" id="MU853366">
    <property type="protein sequence ID" value="KAK4108088.1"/>
    <property type="molecule type" value="Genomic_DNA"/>
</dbReference>
<reference evidence="2" key="1">
    <citation type="journal article" date="2023" name="Mol. Phylogenet. Evol.">
        <title>Genome-scale phylogeny and comparative genomics of the fungal order Sordariales.</title>
        <authorList>
            <person name="Hensen N."/>
            <person name="Bonometti L."/>
            <person name="Westerberg I."/>
            <person name="Brannstrom I.O."/>
            <person name="Guillou S."/>
            <person name="Cros-Aarteil S."/>
            <person name="Calhoun S."/>
            <person name="Haridas S."/>
            <person name="Kuo A."/>
            <person name="Mondo S."/>
            <person name="Pangilinan J."/>
            <person name="Riley R."/>
            <person name="LaButti K."/>
            <person name="Andreopoulos B."/>
            <person name="Lipzen A."/>
            <person name="Chen C."/>
            <person name="Yan M."/>
            <person name="Daum C."/>
            <person name="Ng V."/>
            <person name="Clum A."/>
            <person name="Steindorff A."/>
            <person name="Ohm R.A."/>
            <person name="Martin F."/>
            <person name="Silar P."/>
            <person name="Natvig D.O."/>
            <person name="Lalanne C."/>
            <person name="Gautier V."/>
            <person name="Ament-Velasquez S.L."/>
            <person name="Kruys A."/>
            <person name="Hutchinson M.I."/>
            <person name="Powell A.J."/>
            <person name="Barry K."/>
            <person name="Miller A.N."/>
            <person name="Grigoriev I.V."/>
            <person name="Debuchy R."/>
            <person name="Gladieux P."/>
            <person name="Hiltunen Thoren M."/>
            <person name="Johannesson H."/>
        </authorList>
    </citation>
    <scope>NUCLEOTIDE SEQUENCE</scope>
    <source>
        <strain evidence="2">CBS 508.74</strain>
    </source>
</reference>